<protein>
    <submittedName>
        <fullName evidence="2">Uncharacterized protein</fullName>
    </submittedName>
</protein>
<dbReference type="EMBL" id="BGZK01000636">
    <property type="protein sequence ID" value="GBP53888.1"/>
    <property type="molecule type" value="Genomic_DNA"/>
</dbReference>
<gene>
    <name evidence="2" type="ORF">EVAR_96566_1</name>
</gene>
<evidence type="ECO:0000313" key="3">
    <source>
        <dbReference type="Proteomes" id="UP000299102"/>
    </source>
</evidence>
<sequence>MPDPSLQIAHQDKTSDLQMLHTLPLDLCCTGLVCPLLGTAALASAGPAEYSAPYDCGAGWYVKNDVIARNLRVETIKELVRMLTRRAFNRAGAGSYPSLYKLSPHYDRPTKGYQLPRDLVSKSPKEGKV</sequence>
<evidence type="ECO:0000256" key="1">
    <source>
        <dbReference type="SAM" id="MobiDB-lite"/>
    </source>
</evidence>
<evidence type="ECO:0000313" key="2">
    <source>
        <dbReference type="EMBL" id="GBP53888.1"/>
    </source>
</evidence>
<organism evidence="2 3">
    <name type="scientific">Eumeta variegata</name>
    <name type="common">Bagworm moth</name>
    <name type="synonym">Eumeta japonica</name>
    <dbReference type="NCBI Taxonomy" id="151549"/>
    <lineage>
        <taxon>Eukaryota</taxon>
        <taxon>Metazoa</taxon>
        <taxon>Ecdysozoa</taxon>
        <taxon>Arthropoda</taxon>
        <taxon>Hexapoda</taxon>
        <taxon>Insecta</taxon>
        <taxon>Pterygota</taxon>
        <taxon>Neoptera</taxon>
        <taxon>Endopterygota</taxon>
        <taxon>Lepidoptera</taxon>
        <taxon>Glossata</taxon>
        <taxon>Ditrysia</taxon>
        <taxon>Tineoidea</taxon>
        <taxon>Psychidae</taxon>
        <taxon>Oiketicinae</taxon>
        <taxon>Eumeta</taxon>
    </lineage>
</organism>
<feature type="compositionally biased region" description="Basic and acidic residues" evidence="1">
    <location>
        <begin position="119"/>
        <end position="129"/>
    </location>
</feature>
<keyword evidence="3" id="KW-1185">Reference proteome</keyword>
<proteinExistence type="predicted"/>
<comment type="caution">
    <text evidence="2">The sequence shown here is derived from an EMBL/GenBank/DDBJ whole genome shotgun (WGS) entry which is preliminary data.</text>
</comment>
<feature type="region of interest" description="Disordered" evidence="1">
    <location>
        <begin position="94"/>
        <end position="129"/>
    </location>
</feature>
<dbReference type="Proteomes" id="UP000299102">
    <property type="component" value="Unassembled WGS sequence"/>
</dbReference>
<name>A0A4C1WR75_EUMVA</name>
<dbReference type="OrthoDB" id="412981at2759"/>
<reference evidence="2 3" key="1">
    <citation type="journal article" date="2019" name="Commun. Biol.">
        <title>The bagworm genome reveals a unique fibroin gene that provides high tensile strength.</title>
        <authorList>
            <person name="Kono N."/>
            <person name="Nakamura H."/>
            <person name="Ohtoshi R."/>
            <person name="Tomita M."/>
            <person name="Numata K."/>
            <person name="Arakawa K."/>
        </authorList>
    </citation>
    <scope>NUCLEOTIDE SEQUENCE [LARGE SCALE GENOMIC DNA]</scope>
</reference>
<dbReference type="AlphaFoldDB" id="A0A4C1WR75"/>
<accession>A0A4C1WR75</accession>